<organism evidence="1 2">
    <name type="scientific">Alligator mississippiensis</name>
    <name type="common">American alligator</name>
    <dbReference type="NCBI Taxonomy" id="8496"/>
    <lineage>
        <taxon>Eukaryota</taxon>
        <taxon>Metazoa</taxon>
        <taxon>Chordata</taxon>
        <taxon>Craniata</taxon>
        <taxon>Vertebrata</taxon>
        <taxon>Euteleostomi</taxon>
        <taxon>Archelosauria</taxon>
        <taxon>Archosauria</taxon>
        <taxon>Crocodylia</taxon>
        <taxon>Alligatoridae</taxon>
        <taxon>Alligatorinae</taxon>
        <taxon>Alligator</taxon>
    </lineage>
</organism>
<gene>
    <name evidence="1" type="ORF">Y1Q_0005505</name>
</gene>
<dbReference type="AlphaFoldDB" id="A0A151MEQ8"/>
<comment type="caution">
    <text evidence="1">The sequence shown here is derived from an EMBL/GenBank/DDBJ whole genome shotgun (WGS) entry which is preliminary data.</text>
</comment>
<reference evidence="1 2" key="1">
    <citation type="journal article" date="2012" name="Genome Biol.">
        <title>Sequencing three crocodilian genomes to illuminate the evolution of archosaurs and amniotes.</title>
        <authorList>
            <person name="St John J.A."/>
            <person name="Braun E.L."/>
            <person name="Isberg S.R."/>
            <person name="Miles L.G."/>
            <person name="Chong A.Y."/>
            <person name="Gongora J."/>
            <person name="Dalzell P."/>
            <person name="Moran C."/>
            <person name="Bed'hom B."/>
            <person name="Abzhanov A."/>
            <person name="Burgess S.C."/>
            <person name="Cooksey A.M."/>
            <person name="Castoe T.A."/>
            <person name="Crawford N.G."/>
            <person name="Densmore L.D."/>
            <person name="Drew J.C."/>
            <person name="Edwards S.V."/>
            <person name="Faircloth B.C."/>
            <person name="Fujita M.K."/>
            <person name="Greenwold M.J."/>
            <person name="Hoffmann F.G."/>
            <person name="Howard J.M."/>
            <person name="Iguchi T."/>
            <person name="Janes D.E."/>
            <person name="Khan S.Y."/>
            <person name="Kohno S."/>
            <person name="de Koning A.J."/>
            <person name="Lance S.L."/>
            <person name="McCarthy F.M."/>
            <person name="McCormack J.E."/>
            <person name="Merchant M.E."/>
            <person name="Peterson D.G."/>
            <person name="Pollock D.D."/>
            <person name="Pourmand N."/>
            <person name="Raney B.J."/>
            <person name="Roessler K.A."/>
            <person name="Sanford J.R."/>
            <person name="Sawyer R.H."/>
            <person name="Schmidt C.J."/>
            <person name="Triplett E.W."/>
            <person name="Tuberville T.D."/>
            <person name="Venegas-Anaya M."/>
            <person name="Howard J.T."/>
            <person name="Jarvis E.D."/>
            <person name="Guillette L.J.Jr."/>
            <person name="Glenn T.C."/>
            <person name="Green R.E."/>
            <person name="Ray D.A."/>
        </authorList>
    </citation>
    <scope>NUCLEOTIDE SEQUENCE [LARGE SCALE GENOMIC DNA]</scope>
    <source>
        <strain evidence="1">KSC_2009_1</strain>
    </source>
</reference>
<dbReference type="Proteomes" id="UP000050525">
    <property type="component" value="Unassembled WGS sequence"/>
</dbReference>
<evidence type="ECO:0000313" key="2">
    <source>
        <dbReference type="Proteomes" id="UP000050525"/>
    </source>
</evidence>
<name>A0A151MEQ8_ALLMI</name>
<keyword evidence="2" id="KW-1185">Reference proteome</keyword>
<accession>A0A151MEQ8</accession>
<dbReference type="EMBL" id="AKHW03006215">
    <property type="protein sequence ID" value="KYO23016.1"/>
    <property type="molecule type" value="Genomic_DNA"/>
</dbReference>
<proteinExistence type="predicted"/>
<evidence type="ECO:0000313" key="1">
    <source>
        <dbReference type="EMBL" id="KYO23016.1"/>
    </source>
</evidence>
<protein>
    <submittedName>
        <fullName evidence="1">Uncharacterized protein</fullName>
    </submittedName>
</protein>
<sequence>MKGVTSWDLRSIQEQRLGTWHPGWNISSVICQGSDPICLQITSSNWGLQSTGDLSGTERGNGCQVGGTAAQGSSLKTKQDFPELWPITALSCEPLQGAPS</sequence>